<feature type="transmembrane region" description="Helical" evidence="1">
    <location>
        <begin position="52"/>
        <end position="81"/>
    </location>
</feature>
<reference evidence="2" key="1">
    <citation type="submission" date="2024-06" db="EMBL/GenBank/DDBJ databases">
        <authorList>
            <person name="Li S."/>
        </authorList>
    </citation>
    <scope>NUCLEOTIDE SEQUENCE</scope>
    <source>
        <strain evidence="2">SR10</strain>
    </source>
</reference>
<keyword evidence="1" id="KW-1133">Transmembrane helix</keyword>
<protein>
    <recommendedName>
        <fullName evidence="3">DUF3325 domain-containing protein</fullName>
    </recommendedName>
</protein>
<dbReference type="RefSeq" id="WP_363797497.1">
    <property type="nucleotide sequence ID" value="NZ_CP159925.1"/>
</dbReference>
<accession>A0AAU8MSS2</accession>
<sequence length="94" mass="10063">MAPIAYALTVAAAAALQRREFARAPGKASRYRALPWPYKRAGWSGVAPLFAAAWAVPLLFAPAWWASAAFGAMGACALATLDIACVRWDRRNGL</sequence>
<organism evidence="2">
    <name type="scientific">Lysobacter firmicutimachus</name>
    <dbReference type="NCBI Taxonomy" id="1792846"/>
    <lineage>
        <taxon>Bacteria</taxon>
        <taxon>Pseudomonadati</taxon>
        <taxon>Pseudomonadota</taxon>
        <taxon>Gammaproteobacteria</taxon>
        <taxon>Lysobacterales</taxon>
        <taxon>Lysobacteraceae</taxon>
        <taxon>Lysobacter</taxon>
    </lineage>
</organism>
<gene>
    <name evidence="2" type="ORF">ABU614_20055</name>
</gene>
<evidence type="ECO:0008006" key="3">
    <source>
        <dbReference type="Google" id="ProtNLM"/>
    </source>
</evidence>
<proteinExistence type="predicted"/>
<evidence type="ECO:0000256" key="1">
    <source>
        <dbReference type="SAM" id="Phobius"/>
    </source>
</evidence>
<dbReference type="EMBL" id="CP159925">
    <property type="protein sequence ID" value="XCO74637.1"/>
    <property type="molecule type" value="Genomic_DNA"/>
</dbReference>
<dbReference type="AlphaFoldDB" id="A0AAU8MSS2"/>
<name>A0AAU8MSS2_9GAMM</name>
<keyword evidence="1" id="KW-0472">Membrane</keyword>
<evidence type="ECO:0000313" key="2">
    <source>
        <dbReference type="EMBL" id="XCO74637.1"/>
    </source>
</evidence>
<keyword evidence="1" id="KW-0812">Transmembrane</keyword>